<comment type="similarity">
    <text evidence="2">Belongs to the RNase H family.</text>
</comment>
<protein>
    <recommendedName>
        <fullName evidence="3">ribonuclease H</fullName>
        <ecNumber evidence="3">3.1.26.4</ecNumber>
    </recommendedName>
</protein>
<evidence type="ECO:0000256" key="6">
    <source>
        <dbReference type="ARBA" id="ARBA00022759"/>
    </source>
</evidence>
<evidence type="ECO:0000256" key="2">
    <source>
        <dbReference type="ARBA" id="ARBA00005300"/>
    </source>
</evidence>
<dbReference type="GO" id="GO:0046872">
    <property type="term" value="F:metal ion binding"/>
    <property type="evidence" value="ECO:0007669"/>
    <property type="project" value="UniProtKB-KW"/>
</dbReference>
<name>A0A421G7M5_9STRA</name>
<evidence type="ECO:0000256" key="8">
    <source>
        <dbReference type="ARBA" id="ARBA00022842"/>
    </source>
</evidence>
<dbReference type="Proteomes" id="UP000284657">
    <property type="component" value="Unassembled WGS sequence"/>
</dbReference>
<gene>
    <name evidence="11" type="ORF">BBJ29_005304</name>
</gene>
<evidence type="ECO:0000256" key="3">
    <source>
        <dbReference type="ARBA" id="ARBA00012180"/>
    </source>
</evidence>
<keyword evidence="6" id="KW-0255">Endonuclease</keyword>
<dbReference type="AlphaFoldDB" id="A0A421G7M5"/>
<sequence>MSFYAVAVGRRVGIYKNWGEAIKQVYQYSACSLKKFSTYQEAEYFLRRHQWQPPLTSTKDFKNISDKKDNSSDTASETDSSCSDPEDDDEDVAEATKKRGRDQEKDTIEELSVEFATMEECETSGWNAALSEDQGLVERILDEKIGHRINWVHLNDDTMDSMNWAPKWSDLAYRKAFEAAQAA</sequence>
<keyword evidence="4" id="KW-0540">Nuclease</keyword>
<feature type="compositionally biased region" description="Acidic residues" evidence="9">
    <location>
        <begin position="84"/>
        <end position="93"/>
    </location>
</feature>
<feature type="compositionally biased region" description="Basic and acidic residues" evidence="9">
    <location>
        <begin position="94"/>
        <end position="106"/>
    </location>
</feature>
<evidence type="ECO:0000313" key="12">
    <source>
        <dbReference type="Proteomes" id="UP000284657"/>
    </source>
</evidence>
<dbReference type="InterPro" id="IPR011320">
    <property type="entry name" value="RNase_H1_N"/>
</dbReference>
<dbReference type="EMBL" id="MBAD02000430">
    <property type="protein sequence ID" value="RLN67956.1"/>
    <property type="molecule type" value="Genomic_DNA"/>
</dbReference>
<dbReference type="EC" id="3.1.26.4" evidence="3"/>
<comment type="caution">
    <text evidence="11">The sequence shown here is derived from an EMBL/GenBank/DDBJ whole genome shotgun (WGS) entry which is preliminary data.</text>
</comment>
<dbReference type="SUPFAM" id="SSF55658">
    <property type="entry name" value="L9 N-domain-like"/>
    <property type="match status" value="1"/>
</dbReference>
<dbReference type="InterPro" id="IPR009027">
    <property type="entry name" value="Ribosomal_bL9/RNase_H1_N"/>
</dbReference>
<feature type="domain" description="Ribonuclease H1 N-terminal" evidence="10">
    <location>
        <begin position="3"/>
        <end position="45"/>
    </location>
</feature>
<comment type="cofactor">
    <cofactor evidence="1">
        <name>Mg(2+)</name>
        <dbReference type="ChEBI" id="CHEBI:18420"/>
    </cofactor>
</comment>
<dbReference type="InterPro" id="IPR037056">
    <property type="entry name" value="RNase_H1_N_sf"/>
</dbReference>
<accession>A0A421G7M5</accession>
<evidence type="ECO:0000256" key="4">
    <source>
        <dbReference type="ARBA" id="ARBA00022722"/>
    </source>
</evidence>
<dbReference type="FunFam" id="3.40.970.10:FF:000001">
    <property type="entry name" value="Ribonuclease H1"/>
    <property type="match status" value="1"/>
</dbReference>
<proteinExistence type="inferred from homology"/>
<feature type="compositionally biased region" description="Basic and acidic residues" evidence="9">
    <location>
        <begin position="59"/>
        <end position="71"/>
    </location>
</feature>
<dbReference type="Pfam" id="PF01693">
    <property type="entry name" value="Cauli_VI"/>
    <property type="match status" value="1"/>
</dbReference>
<evidence type="ECO:0000256" key="9">
    <source>
        <dbReference type="SAM" id="MobiDB-lite"/>
    </source>
</evidence>
<evidence type="ECO:0000313" key="11">
    <source>
        <dbReference type="EMBL" id="RLN67956.1"/>
    </source>
</evidence>
<evidence type="ECO:0000259" key="10">
    <source>
        <dbReference type="Pfam" id="PF01693"/>
    </source>
</evidence>
<feature type="region of interest" description="Disordered" evidence="9">
    <location>
        <begin position="57"/>
        <end position="106"/>
    </location>
</feature>
<evidence type="ECO:0000256" key="5">
    <source>
        <dbReference type="ARBA" id="ARBA00022723"/>
    </source>
</evidence>
<evidence type="ECO:0000256" key="7">
    <source>
        <dbReference type="ARBA" id="ARBA00022801"/>
    </source>
</evidence>
<dbReference type="Gene3D" id="3.40.970.10">
    <property type="entry name" value="Ribonuclease H1, N-terminal domain"/>
    <property type="match status" value="1"/>
</dbReference>
<evidence type="ECO:0000256" key="1">
    <source>
        <dbReference type="ARBA" id="ARBA00001946"/>
    </source>
</evidence>
<dbReference type="GO" id="GO:0004523">
    <property type="term" value="F:RNA-DNA hybrid ribonuclease activity"/>
    <property type="evidence" value="ECO:0007669"/>
    <property type="project" value="UniProtKB-EC"/>
</dbReference>
<keyword evidence="8" id="KW-0460">Magnesium</keyword>
<keyword evidence="7" id="KW-0378">Hydrolase</keyword>
<reference evidence="11 12" key="1">
    <citation type="submission" date="2018-07" db="EMBL/GenBank/DDBJ databases">
        <title>Genome sequencing of oomycete isolates from Chile give support for New Zealand origin for Phytophthora kernoviae and make available the first Nothophytophthora sp. genome.</title>
        <authorList>
            <person name="Studholme D.J."/>
            <person name="Sanfuentes E."/>
            <person name="Panda P."/>
            <person name="Hill R."/>
            <person name="Sambles C."/>
            <person name="Grant M."/>
            <person name="Williams N.M."/>
            <person name="Mcdougal R.L."/>
        </authorList>
    </citation>
    <scope>NUCLEOTIDE SEQUENCE [LARGE SCALE GENOMIC DNA]</scope>
    <source>
        <strain evidence="11">Chile7</strain>
    </source>
</reference>
<organism evidence="11 12">
    <name type="scientific">Phytophthora kernoviae</name>
    <dbReference type="NCBI Taxonomy" id="325452"/>
    <lineage>
        <taxon>Eukaryota</taxon>
        <taxon>Sar</taxon>
        <taxon>Stramenopiles</taxon>
        <taxon>Oomycota</taxon>
        <taxon>Peronosporomycetes</taxon>
        <taxon>Peronosporales</taxon>
        <taxon>Peronosporaceae</taxon>
        <taxon>Phytophthora</taxon>
    </lineage>
</organism>
<keyword evidence="5" id="KW-0479">Metal-binding</keyword>